<proteinExistence type="predicted"/>
<name>A0A0A9A2X1_ARUDO</name>
<organism evidence="1">
    <name type="scientific">Arundo donax</name>
    <name type="common">Giant reed</name>
    <name type="synonym">Donax arundinaceus</name>
    <dbReference type="NCBI Taxonomy" id="35708"/>
    <lineage>
        <taxon>Eukaryota</taxon>
        <taxon>Viridiplantae</taxon>
        <taxon>Streptophyta</taxon>
        <taxon>Embryophyta</taxon>
        <taxon>Tracheophyta</taxon>
        <taxon>Spermatophyta</taxon>
        <taxon>Magnoliopsida</taxon>
        <taxon>Liliopsida</taxon>
        <taxon>Poales</taxon>
        <taxon>Poaceae</taxon>
        <taxon>PACMAD clade</taxon>
        <taxon>Arundinoideae</taxon>
        <taxon>Arundineae</taxon>
        <taxon>Arundo</taxon>
    </lineage>
</organism>
<dbReference type="EMBL" id="GBRH01254540">
    <property type="protein sequence ID" value="JAD43355.1"/>
    <property type="molecule type" value="Transcribed_RNA"/>
</dbReference>
<protein>
    <submittedName>
        <fullName evidence="1">Uncharacterized protein</fullName>
    </submittedName>
</protein>
<dbReference type="AlphaFoldDB" id="A0A0A9A2X1"/>
<evidence type="ECO:0000313" key="1">
    <source>
        <dbReference type="EMBL" id="JAD43355.1"/>
    </source>
</evidence>
<accession>A0A0A9A2X1</accession>
<reference evidence="1" key="2">
    <citation type="journal article" date="2015" name="Data Brief">
        <title>Shoot transcriptome of the giant reed, Arundo donax.</title>
        <authorList>
            <person name="Barrero R.A."/>
            <person name="Guerrero F.D."/>
            <person name="Moolhuijzen P."/>
            <person name="Goolsby J.A."/>
            <person name="Tidwell J."/>
            <person name="Bellgard S.E."/>
            <person name="Bellgard M.I."/>
        </authorList>
    </citation>
    <scope>NUCLEOTIDE SEQUENCE</scope>
    <source>
        <tissue evidence="1">Shoot tissue taken approximately 20 cm above the soil surface</tissue>
    </source>
</reference>
<reference evidence="1" key="1">
    <citation type="submission" date="2014-09" db="EMBL/GenBank/DDBJ databases">
        <authorList>
            <person name="Magalhaes I.L.F."/>
            <person name="Oliveira U."/>
            <person name="Santos F.R."/>
            <person name="Vidigal T.H.D.A."/>
            <person name="Brescovit A.D."/>
            <person name="Santos A.J."/>
        </authorList>
    </citation>
    <scope>NUCLEOTIDE SEQUENCE</scope>
    <source>
        <tissue evidence="1">Shoot tissue taken approximately 20 cm above the soil surface</tissue>
    </source>
</reference>
<sequence length="27" mass="2905">MAEPDLAALSPELPRVALHRLCKVSST</sequence>